<protein>
    <submittedName>
        <fullName evidence="1">Uncharacterized protein</fullName>
    </submittedName>
</protein>
<dbReference type="RefSeq" id="WP_309944930.1">
    <property type="nucleotide sequence ID" value="NZ_JAVDQY010000001.1"/>
</dbReference>
<proteinExistence type="predicted"/>
<dbReference type="Proteomes" id="UP001184861">
    <property type="component" value="Unassembled WGS sequence"/>
</dbReference>
<evidence type="ECO:0000313" key="2">
    <source>
        <dbReference type="Proteomes" id="UP001184861"/>
    </source>
</evidence>
<organism evidence="1 2">
    <name type="scientific">Chryseobacterium rhizosphaerae</name>
    <dbReference type="NCBI Taxonomy" id="395937"/>
    <lineage>
        <taxon>Bacteria</taxon>
        <taxon>Pseudomonadati</taxon>
        <taxon>Bacteroidota</taxon>
        <taxon>Flavobacteriia</taxon>
        <taxon>Flavobacteriales</taxon>
        <taxon>Weeksellaceae</taxon>
        <taxon>Chryseobacterium group</taxon>
        <taxon>Chryseobacterium</taxon>
    </lineage>
</organism>
<comment type="caution">
    <text evidence="1">The sequence shown here is derived from an EMBL/GenBank/DDBJ whole genome shotgun (WGS) entry which is preliminary data.</text>
</comment>
<evidence type="ECO:0000313" key="1">
    <source>
        <dbReference type="EMBL" id="MDR6525515.1"/>
    </source>
</evidence>
<reference evidence="1" key="1">
    <citation type="submission" date="2023-07" db="EMBL/GenBank/DDBJ databases">
        <title>Sorghum-associated microbial communities from plants grown in Nebraska, USA.</title>
        <authorList>
            <person name="Schachtman D."/>
        </authorList>
    </citation>
    <scope>NUCLEOTIDE SEQUENCE</scope>
    <source>
        <strain evidence="1">DS2360</strain>
    </source>
</reference>
<dbReference type="EMBL" id="JAVDQY010000001">
    <property type="protein sequence ID" value="MDR6525515.1"/>
    <property type="molecule type" value="Genomic_DNA"/>
</dbReference>
<accession>A0AAE4C3D5</accession>
<gene>
    <name evidence="1" type="ORF">J2787_000885</name>
</gene>
<sequence length="58" mass="6753">MKTNQDILNADNEWYCAEYFPKDVITKFQSTKGRKAKSVSTTRAESDIYSQNVYPIEK</sequence>
<dbReference type="AlphaFoldDB" id="A0AAE4C3D5"/>
<name>A0AAE4C3D5_9FLAO</name>